<feature type="domain" description="Strawberry notch AAA" evidence="4">
    <location>
        <begin position="78"/>
        <end position="456"/>
    </location>
</feature>
<feature type="compositionally biased region" description="Acidic residues" evidence="2">
    <location>
        <begin position="746"/>
        <end position="757"/>
    </location>
</feature>
<feature type="compositionally biased region" description="Basic and acidic residues" evidence="2">
    <location>
        <begin position="682"/>
        <end position="697"/>
    </location>
</feature>
<evidence type="ECO:0000259" key="3">
    <source>
        <dbReference type="Pfam" id="PF13871"/>
    </source>
</evidence>
<dbReference type="EMBL" id="JALLPJ020001212">
    <property type="protein sequence ID" value="KAL3774032.1"/>
    <property type="molecule type" value="Genomic_DNA"/>
</dbReference>
<evidence type="ECO:0000259" key="4">
    <source>
        <dbReference type="Pfam" id="PF13872"/>
    </source>
</evidence>
<evidence type="ECO:0000256" key="1">
    <source>
        <dbReference type="ARBA" id="ARBA00006992"/>
    </source>
</evidence>
<comment type="similarity">
    <text evidence="1">Belongs to the SBNO family.</text>
</comment>
<feature type="region of interest" description="Disordered" evidence="2">
    <location>
        <begin position="1"/>
        <end position="62"/>
    </location>
</feature>
<feature type="compositionally biased region" description="Basic residues" evidence="2">
    <location>
        <begin position="263"/>
        <end position="273"/>
    </location>
</feature>
<dbReference type="InterPro" id="IPR026937">
    <property type="entry name" value="SBNO_Helicase_C_dom"/>
</dbReference>
<dbReference type="PANTHER" id="PTHR12706">
    <property type="entry name" value="STRAWBERRY NOTCH-RELATED"/>
    <property type="match status" value="1"/>
</dbReference>
<dbReference type="Gene3D" id="3.40.50.300">
    <property type="entry name" value="P-loop containing nucleotide triphosphate hydrolases"/>
    <property type="match status" value="1"/>
</dbReference>
<keyword evidence="6" id="KW-1185">Reference proteome</keyword>
<evidence type="ECO:0008006" key="7">
    <source>
        <dbReference type="Google" id="ProtNLM"/>
    </source>
</evidence>
<comment type="caution">
    <text evidence="5">The sequence shown here is derived from an EMBL/GenBank/DDBJ whole genome shotgun (WGS) entry which is preliminary data.</text>
</comment>
<dbReference type="PANTHER" id="PTHR12706:SF30">
    <property type="entry name" value="PROTEIN STRAWBERRY NOTCH-RELATED"/>
    <property type="match status" value="1"/>
</dbReference>
<dbReference type="InterPro" id="IPR027417">
    <property type="entry name" value="P-loop_NTPase"/>
</dbReference>
<dbReference type="InterPro" id="IPR039187">
    <property type="entry name" value="SNO_AAA"/>
</dbReference>
<organism evidence="5 6">
    <name type="scientific">Cyclotella atomus</name>
    <dbReference type="NCBI Taxonomy" id="382360"/>
    <lineage>
        <taxon>Eukaryota</taxon>
        <taxon>Sar</taxon>
        <taxon>Stramenopiles</taxon>
        <taxon>Ochrophyta</taxon>
        <taxon>Bacillariophyta</taxon>
        <taxon>Coscinodiscophyceae</taxon>
        <taxon>Thalassiosirophycidae</taxon>
        <taxon>Stephanodiscales</taxon>
        <taxon>Stephanodiscaceae</taxon>
        <taxon>Cyclotella</taxon>
    </lineage>
</organism>
<reference evidence="5 6" key="1">
    <citation type="submission" date="2024-10" db="EMBL/GenBank/DDBJ databases">
        <title>Updated reference genomes for cyclostephanoid diatoms.</title>
        <authorList>
            <person name="Roberts W.R."/>
            <person name="Alverson A.J."/>
        </authorList>
    </citation>
    <scope>NUCLEOTIDE SEQUENCE [LARGE SCALE GENOMIC DNA]</scope>
    <source>
        <strain evidence="5 6">AJA010-31</strain>
    </source>
</reference>
<dbReference type="SUPFAM" id="SSF52540">
    <property type="entry name" value="P-loop containing nucleoside triphosphate hydrolases"/>
    <property type="match status" value="2"/>
</dbReference>
<feature type="compositionally biased region" description="Acidic residues" evidence="2">
    <location>
        <begin position="720"/>
        <end position="737"/>
    </location>
</feature>
<gene>
    <name evidence="5" type="ORF">ACHAWO_002775</name>
</gene>
<dbReference type="InterPro" id="IPR026741">
    <property type="entry name" value="SNO"/>
</dbReference>
<proteinExistence type="inferred from homology"/>
<dbReference type="Pfam" id="PF13872">
    <property type="entry name" value="AAA_34"/>
    <property type="match status" value="1"/>
</dbReference>
<evidence type="ECO:0000256" key="2">
    <source>
        <dbReference type="SAM" id="MobiDB-lite"/>
    </source>
</evidence>
<evidence type="ECO:0000313" key="6">
    <source>
        <dbReference type="Proteomes" id="UP001530400"/>
    </source>
</evidence>
<dbReference type="Proteomes" id="UP001530400">
    <property type="component" value="Unassembled WGS sequence"/>
</dbReference>
<name>A0ABD3NDL6_9STRA</name>
<accession>A0ABD3NDL6</accession>
<sequence length="1631" mass="180437">MAETLARLAASGNPVAQQMLARMSGASGPASSSGSGEDSKPSANAENQEAANQEDGLDDEQEITYTAYKPKKVKFGRDHPDPVVENSTLGSVEPPDITYNLVMPTDIIAEGKLSNLQLEAILYGCQRHMVDLQKAPSSAAAPVAAKENLQPIKSDGDVKPNVNEVKPVMDVPQDISQPPAVRAGFLLGDGAGMGKGRTLAGFVVENIARGRKKHVWISVSSDLYEDAKRDLSDLGLSDYAEKKCFNLGKLPYASLVSGSSSSKSKKKKGKGRAKSVPSGTYDEGVMFSTYSALVGKQKNSGMSRLDQLLEWCGEDFDGLIMLDECHKAKTVDLDEHGNAKYEKGKMKCSQTAAKVVELQNSLPRARVVYCSATSVSEPKNLGFMSRLGLWGPGTEHPLGFSQFLQGLERLGTGAMELHAMHLKSIGAICARTLSYEDCEFALVDNDSDEKARAVYNSAAELWGDLLSALADKCAQLKGKGKTDKRILDILERGDPFPDDLLFHKNLHCDSDSEDDYDSDDEGEGINEQRFLRRKYRNRAAKTLRGLFWSAHQRFFRSLCIASKVDKAIELSNEALADGKCVIIGLQSTGEARAAGAAKAAGLNKDEGGEFGDAFVSAPNEDLKRIIMQLFPLPPRPKGVIAPEFLNPLKRDDLVDSSGLDDSSSDGRQPRRRARTNVNYSERNVDEDGNLRGKRDRSQPGGRNNGKKRRISLSASTAATSDDESASLGSDDSDDSIDSADLGLGSDSEDSSDDEPGNEAEKNFAQEKKSRSVPWNEIDMDADERLMSFNKRVDYQRMKNYRKACEMVKSWLDSVEKLELPANPLDRLLNELGGPDKVAELTGRKARQVQRYDVHEDKMKVVYEKRKGDGPVDQINIEEKNHFQNGDKLIAILSEAASTGISLQADKRIRNQRRRFHITLELPWSADKAIQQLGRSHRSNQSSGPQYRFLISDVGGETRFASAVAKRLALLGALTQGDRRAGGSASSLGLGNFDIDNDYGKKALKKMINDIFGNAPNPILDGTDQEYSNAIQVIDAHLTEKLADVDDVSAMELEELLTSYDEDAQSEQTRDNFMQRLLTHSLVQRLATDRLKAVREGRSIRSIMNSANDGVSMDSIKTKIDAEIKAAKEAGLNFNMICHMWLFDIGIENEDSGGFTGLTVPKFLNRCLGLRLNKQRLMTDYFLKYLEKEIYAAKSAGTYDVGILQLRGNKVVFADKPRTFCFRGLSEKDERVHVYQVNIDLGVSLETAMELYNEVKETEQPQPVSRNGWLGRGVRADIKSGFYIDDRPYLRGGKKAFLVINPGPQSPYCVVVRPNTGRTTLSKDIIRNTNLGQNRWRLELNIDRASQIWEREFAQADIPNSEEYQFSCRGRHKDTRIFSGGIVPILNKMLKHVPTGSDRWDKKKFEVVRVEPNEKFVPTDTESEDNTSVEESMDVEYDCLSAEVSGKEDVGRGVARVMFGKSVFRGTIQKYKDTDENPSESPSGTFFTKFTNGAMLKMDASQAKHARVLFEKEAKKLVEVGVPQIDAVSLKEKTVTALTRKNIVRDPILDEGEDEDPENYEQVFEEVFQGDMPDNIVGLQFAAIDVHFKNQMVPLWEKVLMAMSQDLIVAGTDSARAIASLEKAANFEPGSH</sequence>
<feature type="compositionally biased region" description="Low complexity" evidence="2">
    <location>
        <begin position="24"/>
        <end position="54"/>
    </location>
</feature>
<feature type="compositionally biased region" description="Basic and acidic residues" evidence="2">
    <location>
        <begin position="758"/>
        <end position="769"/>
    </location>
</feature>
<protein>
    <recommendedName>
        <fullName evidence="7">Protein strawberry notch</fullName>
    </recommendedName>
</protein>
<feature type="region of interest" description="Disordered" evidence="2">
    <location>
        <begin position="651"/>
        <end position="771"/>
    </location>
</feature>
<dbReference type="Pfam" id="PF13871">
    <property type="entry name" value="Helicase_C_4"/>
    <property type="match status" value="1"/>
</dbReference>
<feature type="region of interest" description="Disordered" evidence="2">
    <location>
        <begin position="256"/>
        <end position="277"/>
    </location>
</feature>
<evidence type="ECO:0000313" key="5">
    <source>
        <dbReference type="EMBL" id="KAL3774032.1"/>
    </source>
</evidence>
<feature type="domain" description="Strawberry notch helicase C" evidence="3">
    <location>
        <begin position="822"/>
        <end position="1203"/>
    </location>
</feature>